<proteinExistence type="predicted"/>
<dbReference type="EMBL" id="FNNA01000002">
    <property type="protein sequence ID" value="SDX06001.1"/>
    <property type="molecule type" value="Genomic_DNA"/>
</dbReference>
<keyword evidence="1" id="KW-1133">Transmembrane helix</keyword>
<keyword evidence="1" id="KW-0472">Membrane</keyword>
<evidence type="ECO:0008006" key="4">
    <source>
        <dbReference type="Google" id="ProtNLM"/>
    </source>
</evidence>
<sequence length="43" mass="4108">MILGIETSHLLELTGLAAVSGVIGGVIAGLLGVGGGIVIIPIL</sequence>
<dbReference type="AlphaFoldDB" id="A0A1H2YLX6"/>
<dbReference type="RefSeq" id="WP_331429077.1">
    <property type="nucleotide sequence ID" value="NZ_FNNA01000002.1"/>
</dbReference>
<evidence type="ECO:0000256" key="1">
    <source>
        <dbReference type="SAM" id="Phobius"/>
    </source>
</evidence>
<name>A0A1H2YLX6_9RHOB</name>
<feature type="transmembrane region" description="Helical" evidence="1">
    <location>
        <begin position="16"/>
        <end position="40"/>
    </location>
</feature>
<gene>
    <name evidence="2" type="ORF">SAMN05444276_102905</name>
</gene>
<organism evidence="2 3">
    <name type="scientific">Paracoccus sanguinis</name>
    <dbReference type="NCBI Taxonomy" id="1545044"/>
    <lineage>
        <taxon>Bacteria</taxon>
        <taxon>Pseudomonadati</taxon>
        <taxon>Pseudomonadota</taxon>
        <taxon>Alphaproteobacteria</taxon>
        <taxon>Rhodobacterales</taxon>
        <taxon>Paracoccaceae</taxon>
        <taxon>Paracoccus</taxon>
    </lineage>
</organism>
<accession>A0A1H2YLX6</accession>
<keyword evidence="1" id="KW-0812">Transmembrane</keyword>
<dbReference type="Proteomes" id="UP000182944">
    <property type="component" value="Unassembled WGS sequence"/>
</dbReference>
<evidence type="ECO:0000313" key="2">
    <source>
        <dbReference type="EMBL" id="SDX06001.1"/>
    </source>
</evidence>
<keyword evidence="3" id="KW-1185">Reference proteome</keyword>
<evidence type="ECO:0000313" key="3">
    <source>
        <dbReference type="Proteomes" id="UP000182944"/>
    </source>
</evidence>
<protein>
    <recommendedName>
        <fullName evidence="4">Sulfite exporter TauE/SafE family protein</fullName>
    </recommendedName>
</protein>
<reference evidence="3" key="1">
    <citation type="submission" date="2016-10" db="EMBL/GenBank/DDBJ databases">
        <authorList>
            <person name="Varghese N."/>
            <person name="Submissions S."/>
        </authorList>
    </citation>
    <scope>NUCLEOTIDE SEQUENCE [LARGE SCALE GENOMIC DNA]</scope>
    <source>
        <strain evidence="3">DSM 29303</strain>
    </source>
</reference>
<dbReference type="STRING" id="1545044.SAMN05444276_102905"/>